<organism evidence="2 3">
    <name type="scientific">Sporisorium graminicola</name>
    <dbReference type="NCBI Taxonomy" id="280036"/>
    <lineage>
        <taxon>Eukaryota</taxon>
        <taxon>Fungi</taxon>
        <taxon>Dikarya</taxon>
        <taxon>Basidiomycota</taxon>
        <taxon>Ustilaginomycotina</taxon>
        <taxon>Ustilaginomycetes</taxon>
        <taxon>Ustilaginales</taxon>
        <taxon>Ustilaginaceae</taxon>
        <taxon>Sporisorium</taxon>
    </lineage>
</organism>
<reference evidence="2 3" key="1">
    <citation type="submission" date="2019-05" db="EMBL/GenBank/DDBJ databases">
        <title>Sporisorium graminicola CBS 10092 draft sequencing and annotation.</title>
        <authorList>
            <person name="Solano-Gonzalez S."/>
            <person name="Caddick M.X."/>
            <person name="Darby A."/>
        </authorList>
    </citation>
    <scope>NUCLEOTIDE SEQUENCE [LARGE SCALE GENOMIC DNA]</scope>
    <source>
        <strain evidence="2 3">CBS 10092</strain>
    </source>
</reference>
<dbReference type="GeneID" id="40722970"/>
<evidence type="ECO:0000313" key="3">
    <source>
        <dbReference type="Proteomes" id="UP000306050"/>
    </source>
</evidence>
<dbReference type="OrthoDB" id="271595at2759"/>
<sequence>MAPVVTSSASRAPEASSSSSSSRANSHYNDDRFDDFDRCSGLSFSLRSPTSPASPLSHRYRRSYRDSASSASDPYAPLHLRRSSKGDALSHPNRGVTPRLSSEAQTLLSFASSFQTLLDSQAPFSSTHSAYSELLSVSHSAFPPSTLPITALTNLISSSATTSTSSSSKSSFSSDSTTLTDSNTSSNSMAGVGTATTAGLDLLGILAEEVNWDPQHKGAPGATQLALLGQSLQSHHEAKQKLWAGHILGSLGLIEPDGSRRNSFSTLNTSEPPSKAYARLPAPAAVSQASEQRTRSQPRKAATMAEDPLNTMTLTKRTALFYENLYEHLCPGILPRAYIYPKLGRKLHDQDASFAALALSISLLGLLGVTLPKPSSSSLNIRADESNSIEAQLQRPFVMPSVPPERRSKAHESGVLRVQAAQLIEKILLLRLSASDGGISFGQTPTLETVLTSFFLSLAMYNLDDAAHEGGMPSFIEWKDASFFRFCETITLAKILGLDQVGASVVSGGKQVSEEAVVWSMLVRAERWWTGHKLDYVCQLDTAASLMTLERGDKASRKRAKRDEEESSSVPSKRTRASQPMEFLVKLGFASIRDHLLYRFRDLIDCWSHTCAANSCHRLTSEAAVRIHDSLASLDLSSSSSVPHAGDPILIDLARQALRAKLWIACLNHNLVSVHAQGPLRPDQPLHIALDTLDLLEDLDQLVLRPLPSNAAVGDATQEALQAIRDCVSRLPQGQFAAEMFSFEQIEASDESESPRSASPRAAEEEGTARSNSTTITRAAQSVLDNLDRFLNRVVS</sequence>
<feature type="region of interest" description="Disordered" evidence="1">
    <location>
        <begin position="1"/>
        <end position="30"/>
    </location>
</feature>
<dbReference type="KEGG" id="sgra:EX895_000075"/>
<evidence type="ECO:0000256" key="1">
    <source>
        <dbReference type="SAM" id="MobiDB-lite"/>
    </source>
</evidence>
<feature type="compositionally biased region" description="Low complexity" evidence="1">
    <location>
        <begin position="7"/>
        <end position="26"/>
    </location>
</feature>
<gene>
    <name evidence="2" type="ORF">EX895_000075</name>
</gene>
<feature type="compositionally biased region" description="Polar residues" evidence="1">
    <location>
        <begin position="262"/>
        <end position="272"/>
    </location>
</feature>
<feature type="compositionally biased region" description="Low complexity" evidence="1">
    <location>
        <begin position="160"/>
        <end position="188"/>
    </location>
</feature>
<proteinExistence type="predicted"/>
<feature type="region of interest" description="Disordered" evidence="1">
    <location>
        <begin position="747"/>
        <end position="778"/>
    </location>
</feature>
<feature type="region of interest" description="Disordered" evidence="1">
    <location>
        <begin position="43"/>
        <end position="100"/>
    </location>
</feature>
<accession>A0A4U7L0A0</accession>
<feature type="compositionally biased region" description="Low complexity" evidence="1">
    <location>
        <begin position="66"/>
        <end position="77"/>
    </location>
</feature>
<dbReference type="Proteomes" id="UP000306050">
    <property type="component" value="Chromosome SGRAM_1"/>
</dbReference>
<dbReference type="EMBL" id="SRRM01000002">
    <property type="protein sequence ID" value="TKY90077.1"/>
    <property type="molecule type" value="Genomic_DNA"/>
</dbReference>
<feature type="region of interest" description="Disordered" evidence="1">
    <location>
        <begin position="554"/>
        <end position="575"/>
    </location>
</feature>
<protein>
    <submittedName>
        <fullName evidence="2">Uncharacterized protein</fullName>
    </submittedName>
</protein>
<feature type="region of interest" description="Disordered" evidence="1">
    <location>
        <begin position="262"/>
        <end position="303"/>
    </location>
</feature>
<feature type="region of interest" description="Disordered" evidence="1">
    <location>
        <begin position="160"/>
        <end position="191"/>
    </location>
</feature>
<name>A0A4U7L0A0_9BASI</name>
<dbReference type="AlphaFoldDB" id="A0A4U7L0A0"/>
<evidence type="ECO:0000313" key="2">
    <source>
        <dbReference type="EMBL" id="TKY90077.1"/>
    </source>
</evidence>
<feature type="compositionally biased region" description="Polar residues" evidence="1">
    <location>
        <begin position="769"/>
        <end position="778"/>
    </location>
</feature>
<dbReference type="RefSeq" id="XP_029742062.1">
    <property type="nucleotide sequence ID" value="XM_029880676.1"/>
</dbReference>
<feature type="compositionally biased region" description="Polar residues" evidence="1">
    <location>
        <begin position="43"/>
        <end position="54"/>
    </location>
</feature>
<comment type="caution">
    <text evidence="2">The sequence shown here is derived from an EMBL/GenBank/DDBJ whole genome shotgun (WGS) entry which is preliminary data.</text>
</comment>
<keyword evidence="3" id="KW-1185">Reference proteome</keyword>